<gene>
    <name evidence="2" type="ORF">IIA_02413</name>
</gene>
<name>A0A9W5NPZ1_BACC8</name>
<dbReference type="Proteomes" id="UP000006607">
    <property type="component" value="Unassembled WGS sequence"/>
</dbReference>
<proteinExistence type="predicted"/>
<dbReference type="AlphaFoldDB" id="A0A9W5NPZ1"/>
<keyword evidence="1" id="KW-0732">Signal</keyword>
<dbReference type="EMBL" id="AHER01000030">
    <property type="protein sequence ID" value="EJR22378.1"/>
    <property type="molecule type" value="Genomic_DNA"/>
</dbReference>
<organism evidence="2 3">
    <name type="scientific">Bacillus cereus (strain VD014)</name>
    <dbReference type="NCBI Taxonomy" id="1053223"/>
    <lineage>
        <taxon>Bacteria</taxon>
        <taxon>Bacillati</taxon>
        <taxon>Bacillota</taxon>
        <taxon>Bacilli</taxon>
        <taxon>Bacillales</taxon>
        <taxon>Bacillaceae</taxon>
        <taxon>Bacillus</taxon>
        <taxon>Bacillus cereus group</taxon>
    </lineage>
</organism>
<reference evidence="2" key="1">
    <citation type="submission" date="2012-04" db="EMBL/GenBank/DDBJ databases">
        <title>The Genome Sequence of Bacillus cereus VD014.</title>
        <authorList>
            <consortium name="The Broad Institute Genome Sequencing Platform"/>
            <consortium name="The Broad Institute Genome Sequencing Center for Infectious Disease"/>
            <person name="Feldgarden M."/>
            <person name="Van der Auwera G.A."/>
            <person name="Mahillon J."/>
            <person name="Duprez V."/>
            <person name="Timmery S."/>
            <person name="Mattelet C."/>
            <person name="Dierick K."/>
            <person name="Sun M."/>
            <person name="Yu Z."/>
            <person name="Zhu L."/>
            <person name="Hu X."/>
            <person name="Shank E.B."/>
            <person name="Swiecicka I."/>
            <person name="Hansen B.M."/>
            <person name="Andrup L."/>
            <person name="Young S.K."/>
            <person name="Zeng Q."/>
            <person name="Gargeya S."/>
            <person name="Fitzgerald M."/>
            <person name="Haas B."/>
            <person name="Abouelleil A."/>
            <person name="Alvarado L."/>
            <person name="Arachchi H.M."/>
            <person name="Berlin A."/>
            <person name="Chapman S.B."/>
            <person name="Goldberg J."/>
            <person name="Griggs A."/>
            <person name="Gujja S."/>
            <person name="Hansen M."/>
            <person name="Howarth C."/>
            <person name="Imamovic A."/>
            <person name="Larimer J."/>
            <person name="McCowen C."/>
            <person name="Montmayeur A."/>
            <person name="Murphy C."/>
            <person name="Neiman D."/>
            <person name="Pearson M."/>
            <person name="Priest M."/>
            <person name="Roberts A."/>
            <person name="Saif S."/>
            <person name="Shea T."/>
            <person name="Sisk P."/>
            <person name="Sykes S."/>
            <person name="Wortman J."/>
            <person name="Nusbaum C."/>
            <person name="Birren B."/>
        </authorList>
    </citation>
    <scope>NUCLEOTIDE SEQUENCE</scope>
    <source>
        <strain evidence="2">VD014</strain>
    </source>
</reference>
<comment type="caution">
    <text evidence="2">The sequence shown here is derived from an EMBL/GenBank/DDBJ whole genome shotgun (WGS) entry which is preliminary data.</text>
</comment>
<evidence type="ECO:0008006" key="4">
    <source>
        <dbReference type="Google" id="ProtNLM"/>
    </source>
</evidence>
<protein>
    <recommendedName>
        <fullName evidence="4">Protein phosphatase 2C</fullName>
    </recommendedName>
</protein>
<evidence type="ECO:0000313" key="3">
    <source>
        <dbReference type="Proteomes" id="UP000006607"/>
    </source>
</evidence>
<dbReference type="RefSeq" id="WP_000914272.1">
    <property type="nucleotide sequence ID" value="NZ_JH792025.1"/>
</dbReference>
<feature type="chain" id="PRO_5040788399" description="Protein phosphatase 2C" evidence="1">
    <location>
        <begin position="26"/>
        <end position="171"/>
    </location>
</feature>
<accession>A0A9W5NPZ1</accession>
<evidence type="ECO:0000313" key="2">
    <source>
        <dbReference type="EMBL" id="EJR22378.1"/>
    </source>
</evidence>
<evidence type="ECO:0000256" key="1">
    <source>
        <dbReference type="SAM" id="SignalP"/>
    </source>
</evidence>
<feature type="signal peptide" evidence="1">
    <location>
        <begin position="1"/>
        <end position="25"/>
    </location>
</feature>
<sequence length="171" mass="19514">MLKKLKKFMVVAAAAVMLSAGFATVAPKEAYAAHWADDQMNWAKSKGYITSDMRDSLATRQDSWLIFTRYIKKSRGYDYNSARKLLMSRGISDGTRGTSWITRDEMMGMIYARDTGYKAWNPSNGFENARNFGISRFIYDGSRGNAFATRAEIVTMIFNYDVWDTIVEDTR</sequence>